<feature type="binding site" evidence="6">
    <location>
        <position position="310"/>
    </location>
    <ligand>
        <name>D-dopa</name>
        <dbReference type="ChEBI" id="CHEBI:149689"/>
    </ligand>
</feature>
<dbReference type="SUPFAM" id="SSF51971">
    <property type="entry name" value="Nucleotide-binding domain"/>
    <property type="match status" value="1"/>
</dbReference>
<dbReference type="Proteomes" id="UP000007266">
    <property type="component" value="Linkage group 3"/>
</dbReference>
<dbReference type="Pfam" id="PF01266">
    <property type="entry name" value="DAO"/>
    <property type="match status" value="1"/>
</dbReference>
<evidence type="ECO:0000313" key="9">
    <source>
        <dbReference type="Proteomes" id="UP000007266"/>
    </source>
</evidence>
<evidence type="ECO:0000259" key="7">
    <source>
        <dbReference type="Pfam" id="PF01266"/>
    </source>
</evidence>
<reference evidence="8 9" key="2">
    <citation type="journal article" date="2010" name="Nucleic Acids Res.">
        <title>BeetleBase in 2010: revisions to provide comprehensive genomic information for Tribolium castaneum.</title>
        <authorList>
            <person name="Kim H.S."/>
            <person name="Murphy T."/>
            <person name="Xia J."/>
            <person name="Caragea D."/>
            <person name="Park Y."/>
            <person name="Beeman R.W."/>
            <person name="Lorenzen M.D."/>
            <person name="Butcher S."/>
            <person name="Manak J.R."/>
            <person name="Brown S.J."/>
        </authorList>
    </citation>
    <scope>GENOME REANNOTATION</scope>
    <source>
        <strain evidence="8 9">Georgia GA2</strain>
    </source>
</reference>
<dbReference type="Gene3D" id="3.30.9.10">
    <property type="entry name" value="D-Amino Acid Oxidase, subunit A, domain 2"/>
    <property type="match status" value="1"/>
</dbReference>
<dbReference type="OMA" id="PGMREPK"/>
<feature type="binding site" evidence="6">
    <location>
        <begin position="48"/>
        <end position="50"/>
    </location>
    <ligand>
        <name>FAD</name>
        <dbReference type="ChEBI" id="CHEBI:57692"/>
    </ligand>
</feature>
<keyword evidence="4 6" id="KW-0274">FAD</keyword>
<keyword evidence="5" id="KW-0560">Oxidoreductase</keyword>
<dbReference type="GO" id="GO:0005737">
    <property type="term" value="C:cytoplasm"/>
    <property type="evidence" value="ECO:0000318"/>
    <property type="project" value="GO_Central"/>
</dbReference>
<dbReference type="EMBL" id="KQ971321">
    <property type="protein sequence ID" value="EFA00550.1"/>
    <property type="molecule type" value="Genomic_DNA"/>
</dbReference>
<dbReference type="HOGENOM" id="CLU_034311_0_2_1"/>
<dbReference type="PhylomeDB" id="D6WGG0"/>
<organism evidence="8 9">
    <name type="scientific">Tribolium castaneum</name>
    <name type="common">Red flour beetle</name>
    <dbReference type="NCBI Taxonomy" id="7070"/>
    <lineage>
        <taxon>Eukaryota</taxon>
        <taxon>Metazoa</taxon>
        <taxon>Ecdysozoa</taxon>
        <taxon>Arthropoda</taxon>
        <taxon>Hexapoda</taxon>
        <taxon>Insecta</taxon>
        <taxon>Pterygota</taxon>
        <taxon>Neoptera</taxon>
        <taxon>Endopterygota</taxon>
        <taxon>Coleoptera</taxon>
        <taxon>Polyphaga</taxon>
        <taxon>Cucujiformia</taxon>
        <taxon>Tenebrionidae</taxon>
        <taxon>Tenebrionidae incertae sedis</taxon>
        <taxon>Tribolium</taxon>
    </lineage>
</organism>
<dbReference type="PANTHER" id="PTHR11530:SF17">
    <property type="entry name" value="RE49860P"/>
    <property type="match status" value="1"/>
</dbReference>
<evidence type="ECO:0000256" key="3">
    <source>
        <dbReference type="ARBA" id="ARBA00022630"/>
    </source>
</evidence>
<dbReference type="GO" id="GO:0019478">
    <property type="term" value="P:D-amino acid catabolic process"/>
    <property type="evidence" value="ECO:0000318"/>
    <property type="project" value="GO_Central"/>
</dbReference>
<feature type="binding site" evidence="6">
    <location>
        <position position="225"/>
    </location>
    <ligand>
        <name>D-dopa</name>
        <dbReference type="ChEBI" id="CHEBI:149689"/>
    </ligand>
</feature>
<reference evidence="8 9" key="1">
    <citation type="journal article" date="2008" name="Nature">
        <title>The genome of the model beetle and pest Tribolium castaneum.</title>
        <authorList>
            <consortium name="Tribolium Genome Sequencing Consortium"/>
            <person name="Richards S."/>
            <person name="Gibbs R.A."/>
            <person name="Weinstock G.M."/>
            <person name="Brown S.J."/>
            <person name="Denell R."/>
            <person name="Beeman R.W."/>
            <person name="Gibbs R."/>
            <person name="Beeman R.W."/>
            <person name="Brown S.J."/>
            <person name="Bucher G."/>
            <person name="Friedrich M."/>
            <person name="Grimmelikhuijzen C.J."/>
            <person name="Klingler M."/>
            <person name="Lorenzen M."/>
            <person name="Richards S."/>
            <person name="Roth S."/>
            <person name="Schroder R."/>
            <person name="Tautz D."/>
            <person name="Zdobnov E.M."/>
            <person name="Muzny D."/>
            <person name="Gibbs R.A."/>
            <person name="Weinstock G.M."/>
            <person name="Attaway T."/>
            <person name="Bell S."/>
            <person name="Buhay C.J."/>
            <person name="Chandrabose M.N."/>
            <person name="Chavez D."/>
            <person name="Clerk-Blankenburg K.P."/>
            <person name="Cree A."/>
            <person name="Dao M."/>
            <person name="Davis C."/>
            <person name="Chacko J."/>
            <person name="Dinh H."/>
            <person name="Dugan-Rocha S."/>
            <person name="Fowler G."/>
            <person name="Garner T.T."/>
            <person name="Garnes J."/>
            <person name="Gnirke A."/>
            <person name="Hawes A."/>
            <person name="Hernandez J."/>
            <person name="Hines S."/>
            <person name="Holder M."/>
            <person name="Hume J."/>
            <person name="Jhangiani S.N."/>
            <person name="Joshi V."/>
            <person name="Khan Z.M."/>
            <person name="Jackson L."/>
            <person name="Kovar C."/>
            <person name="Kowis A."/>
            <person name="Lee S."/>
            <person name="Lewis L.R."/>
            <person name="Margolis J."/>
            <person name="Morgan M."/>
            <person name="Nazareth L.V."/>
            <person name="Nguyen N."/>
            <person name="Okwuonu G."/>
            <person name="Parker D."/>
            <person name="Richards S."/>
            <person name="Ruiz S.J."/>
            <person name="Santibanez J."/>
            <person name="Savard J."/>
            <person name="Scherer S.E."/>
            <person name="Schneider B."/>
            <person name="Sodergren E."/>
            <person name="Tautz D."/>
            <person name="Vattahil S."/>
            <person name="Villasana D."/>
            <person name="White C.S."/>
            <person name="Wright R."/>
            <person name="Park Y."/>
            <person name="Beeman R.W."/>
            <person name="Lord J."/>
            <person name="Oppert B."/>
            <person name="Lorenzen M."/>
            <person name="Brown S."/>
            <person name="Wang L."/>
            <person name="Savard J."/>
            <person name="Tautz D."/>
            <person name="Richards S."/>
            <person name="Weinstock G."/>
            <person name="Gibbs R.A."/>
            <person name="Liu Y."/>
            <person name="Worley K."/>
            <person name="Weinstock G."/>
            <person name="Elsik C.G."/>
            <person name="Reese J.T."/>
            <person name="Elhaik E."/>
            <person name="Landan G."/>
            <person name="Graur D."/>
            <person name="Arensburger P."/>
            <person name="Atkinson P."/>
            <person name="Beeman R.W."/>
            <person name="Beidler J."/>
            <person name="Brown S.J."/>
            <person name="Demuth J.P."/>
            <person name="Drury D.W."/>
            <person name="Du Y.Z."/>
            <person name="Fujiwara H."/>
            <person name="Lorenzen M."/>
            <person name="Maselli V."/>
            <person name="Osanai M."/>
            <person name="Park Y."/>
            <person name="Robertson H.M."/>
            <person name="Tu Z."/>
            <person name="Wang J.J."/>
            <person name="Wang S."/>
            <person name="Richards S."/>
            <person name="Song H."/>
            <person name="Zhang L."/>
            <person name="Sodergren E."/>
            <person name="Werner D."/>
            <person name="Stanke M."/>
            <person name="Morgenstern B."/>
            <person name="Solovyev V."/>
            <person name="Kosarev P."/>
            <person name="Brown G."/>
            <person name="Chen H.C."/>
            <person name="Ermolaeva O."/>
            <person name="Hlavina W."/>
            <person name="Kapustin Y."/>
            <person name="Kiryutin B."/>
            <person name="Kitts P."/>
            <person name="Maglott D."/>
            <person name="Pruitt K."/>
            <person name="Sapojnikov V."/>
            <person name="Souvorov A."/>
            <person name="Mackey A.J."/>
            <person name="Waterhouse R.M."/>
            <person name="Wyder S."/>
            <person name="Zdobnov E.M."/>
            <person name="Zdobnov E.M."/>
            <person name="Wyder S."/>
            <person name="Kriventseva E.V."/>
            <person name="Kadowaki T."/>
            <person name="Bork P."/>
            <person name="Aranda M."/>
            <person name="Bao R."/>
            <person name="Beermann A."/>
            <person name="Berns N."/>
            <person name="Bolognesi R."/>
            <person name="Bonneton F."/>
            <person name="Bopp D."/>
            <person name="Brown S.J."/>
            <person name="Bucher G."/>
            <person name="Butts T."/>
            <person name="Chaumot A."/>
            <person name="Denell R.E."/>
            <person name="Ferrier D.E."/>
            <person name="Friedrich M."/>
            <person name="Gordon C.M."/>
            <person name="Jindra M."/>
            <person name="Klingler M."/>
            <person name="Lan Q."/>
            <person name="Lattorff H.M."/>
            <person name="Laudet V."/>
            <person name="von Levetsow C."/>
            <person name="Liu Z."/>
            <person name="Lutz R."/>
            <person name="Lynch J.A."/>
            <person name="da Fonseca R.N."/>
            <person name="Posnien N."/>
            <person name="Reuter R."/>
            <person name="Roth S."/>
            <person name="Savard J."/>
            <person name="Schinko J.B."/>
            <person name="Schmitt C."/>
            <person name="Schoppmeier M."/>
            <person name="Schroder R."/>
            <person name="Shippy T.D."/>
            <person name="Simonnet F."/>
            <person name="Marques-Souza H."/>
            <person name="Tautz D."/>
            <person name="Tomoyasu Y."/>
            <person name="Trauner J."/>
            <person name="Van der Zee M."/>
            <person name="Vervoort M."/>
            <person name="Wittkopp N."/>
            <person name="Wimmer E.A."/>
            <person name="Yang X."/>
            <person name="Jones A.K."/>
            <person name="Sattelle D.B."/>
            <person name="Ebert P.R."/>
            <person name="Nelson D."/>
            <person name="Scott J.G."/>
            <person name="Beeman R.W."/>
            <person name="Muthukrishnan S."/>
            <person name="Kramer K.J."/>
            <person name="Arakane Y."/>
            <person name="Beeman R.W."/>
            <person name="Zhu Q."/>
            <person name="Hogenkamp D."/>
            <person name="Dixit R."/>
            <person name="Oppert B."/>
            <person name="Jiang H."/>
            <person name="Zou Z."/>
            <person name="Marshall J."/>
            <person name="Elpidina E."/>
            <person name="Vinokurov K."/>
            <person name="Oppert C."/>
            <person name="Zou Z."/>
            <person name="Evans J."/>
            <person name="Lu Z."/>
            <person name="Zhao P."/>
            <person name="Sumathipala N."/>
            <person name="Altincicek B."/>
            <person name="Vilcinskas A."/>
            <person name="Williams M."/>
            <person name="Hultmark D."/>
            <person name="Hetru C."/>
            <person name="Jiang H."/>
            <person name="Grimmelikhuijzen C.J."/>
            <person name="Hauser F."/>
            <person name="Cazzamali G."/>
            <person name="Williamson M."/>
            <person name="Park Y."/>
            <person name="Li B."/>
            <person name="Tanaka Y."/>
            <person name="Predel R."/>
            <person name="Neupert S."/>
            <person name="Schachtner J."/>
            <person name="Verleyen P."/>
            <person name="Raible F."/>
            <person name="Bork P."/>
            <person name="Friedrich M."/>
            <person name="Walden K.K."/>
            <person name="Robertson H.M."/>
            <person name="Angeli S."/>
            <person name="Foret S."/>
            <person name="Bucher G."/>
            <person name="Schuetz S."/>
            <person name="Maleszka R."/>
            <person name="Wimmer E.A."/>
            <person name="Beeman R.W."/>
            <person name="Lorenzen M."/>
            <person name="Tomoyasu Y."/>
            <person name="Miller S.C."/>
            <person name="Grossmann D."/>
            <person name="Bucher G."/>
        </authorList>
    </citation>
    <scope>NUCLEOTIDE SEQUENCE [LARGE SCALE GENOMIC DNA]</scope>
    <source>
        <strain evidence="8 9">Georgia GA2</strain>
    </source>
</reference>
<dbReference type="eggNOG" id="KOG3923">
    <property type="taxonomic scope" value="Eukaryota"/>
</dbReference>
<dbReference type="SUPFAM" id="SSF54373">
    <property type="entry name" value="FAD-linked reductases, C-terminal domain"/>
    <property type="match status" value="1"/>
</dbReference>
<feature type="binding site" evidence="6">
    <location>
        <position position="280"/>
    </location>
    <ligand>
        <name>D-dopa</name>
        <dbReference type="ChEBI" id="CHEBI:149689"/>
    </ligand>
</feature>
<feature type="binding site" evidence="6">
    <location>
        <begin position="43"/>
        <end position="44"/>
    </location>
    <ligand>
        <name>FAD</name>
        <dbReference type="ChEBI" id="CHEBI:57692"/>
    </ligand>
</feature>
<gene>
    <name evidence="8" type="primary">AUGUSTUS-3.0.2_03417</name>
    <name evidence="8" type="ORF">TcasGA2_TC003417</name>
</gene>
<comment type="similarity">
    <text evidence="2">Belongs to the DAMOX/DASOX family.</text>
</comment>
<dbReference type="GO" id="GO:0003884">
    <property type="term" value="F:D-amino-acid oxidase activity"/>
    <property type="evidence" value="ECO:0000318"/>
    <property type="project" value="GO_Central"/>
</dbReference>
<dbReference type="FunCoup" id="D6WGG0">
    <property type="interactions" value="282"/>
</dbReference>
<evidence type="ECO:0000313" key="8">
    <source>
        <dbReference type="EMBL" id="EFA00550.1"/>
    </source>
</evidence>
<name>D6WGG0_TRICA</name>
<evidence type="ECO:0000256" key="2">
    <source>
        <dbReference type="ARBA" id="ARBA00006730"/>
    </source>
</evidence>
<feature type="binding site" evidence="6">
    <location>
        <begin position="309"/>
        <end position="314"/>
    </location>
    <ligand>
        <name>FAD</name>
        <dbReference type="ChEBI" id="CHEBI:57692"/>
    </ligand>
</feature>
<protein>
    <submittedName>
        <fullName evidence="8">D-aspartate oxidase-like Protein</fullName>
    </submittedName>
</protein>
<evidence type="ECO:0000256" key="1">
    <source>
        <dbReference type="ARBA" id="ARBA00001974"/>
    </source>
</evidence>
<dbReference type="Gene3D" id="3.40.50.720">
    <property type="entry name" value="NAD(P)-binding Rossmann-like Domain"/>
    <property type="match status" value="1"/>
</dbReference>
<feature type="domain" description="FAD dependent oxidoreductase" evidence="7">
    <location>
        <begin position="7"/>
        <end position="324"/>
    </location>
</feature>
<dbReference type="PIRSF" id="PIRSF000189">
    <property type="entry name" value="D-aa_oxidase"/>
    <property type="match status" value="1"/>
</dbReference>
<accession>D6WGG0</accession>
<dbReference type="PANTHER" id="PTHR11530">
    <property type="entry name" value="D-AMINO ACID OXIDASE"/>
    <property type="match status" value="1"/>
</dbReference>
<dbReference type="GO" id="GO:0071949">
    <property type="term" value="F:FAD binding"/>
    <property type="evidence" value="ECO:0007669"/>
    <property type="project" value="InterPro"/>
</dbReference>
<dbReference type="KEGG" id="tca:657558"/>
<evidence type="ECO:0000256" key="4">
    <source>
        <dbReference type="ARBA" id="ARBA00022827"/>
    </source>
</evidence>
<dbReference type="OrthoDB" id="2015447at2759"/>
<keyword evidence="9" id="KW-1185">Reference proteome</keyword>
<dbReference type="InterPro" id="IPR006076">
    <property type="entry name" value="FAD-dep_OxRdtase"/>
</dbReference>
<comment type="cofactor">
    <cofactor evidence="1 6">
        <name>FAD</name>
        <dbReference type="ChEBI" id="CHEBI:57692"/>
    </cofactor>
</comment>
<proteinExistence type="inferred from homology"/>
<dbReference type="STRING" id="7070.D6WGG0"/>
<sequence length="337" mass="37803">MSDLNIGVLGAGVIGLTTAFELKKKFRNANIDVISHQFNDKTTSYVAAGLFRPGTSFSGPTVEITRQWINDSYHYWDNIWNTPEASTAGVAQVSGYIFSSQYPNIVKNDYLDKLLPIYRRATEDELQLCPGTWKYGCFFTTVLTQCSYYLPWITSKLQRDGVHILSQKIESFAQLDKKYDIILNCTGLGAKFLCNDNKLVPMRGQVLKVRAPWIKTFFYGDYDTYVIPGIDCVTLGGCRQYDSYNLEVNKYDGLSIKERCESLVPSLRGAELIAEKVGLRPHRDVVRVEKEIQVINGRKVKIVHNYGHGGYGVTTAPGTSLYAVKLATELLSGNSKL</sequence>
<evidence type="ECO:0000256" key="5">
    <source>
        <dbReference type="ARBA" id="ARBA00023002"/>
    </source>
</evidence>
<dbReference type="AlphaFoldDB" id="D6WGG0"/>
<feature type="binding site" evidence="6">
    <location>
        <position position="186"/>
    </location>
    <ligand>
        <name>FAD</name>
        <dbReference type="ChEBI" id="CHEBI:57692"/>
    </ligand>
</feature>
<dbReference type="InParanoid" id="D6WGG0"/>
<keyword evidence="3" id="KW-0285">Flavoprotein</keyword>
<evidence type="ECO:0000256" key="6">
    <source>
        <dbReference type="PIRSR" id="PIRSR000189-1"/>
    </source>
</evidence>
<dbReference type="InterPro" id="IPR023209">
    <property type="entry name" value="DAO"/>
</dbReference>